<feature type="region of interest" description="Disordered" evidence="1">
    <location>
        <begin position="18"/>
        <end position="37"/>
    </location>
</feature>
<dbReference type="Proteomes" id="UP000504606">
    <property type="component" value="Unplaced"/>
</dbReference>
<dbReference type="Gene3D" id="1.10.10.2590">
    <property type="entry name" value="BEN domain"/>
    <property type="match status" value="1"/>
</dbReference>
<protein>
    <submittedName>
        <fullName evidence="3">Uncharacterized protein LOC113213776</fullName>
    </submittedName>
</protein>
<evidence type="ECO:0000256" key="1">
    <source>
        <dbReference type="SAM" id="MobiDB-lite"/>
    </source>
</evidence>
<reference evidence="3" key="1">
    <citation type="submission" date="2025-08" db="UniProtKB">
        <authorList>
            <consortium name="RefSeq"/>
        </authorList>
    </citation>
    <scope>IDENTIFICATION</scope>
    <source>
        <tissue evidence="3">Whole organism</tissue>
    </source>
</reference>
<name>A0A6J1T760_FRAOC</name>
<feature type="compositionally biased region" description="Basic and acidic residues" evidence="1">
    <location>
        <begin position="25"/>
        <end position="35"/>
    </location>
</feature>
<keyword evidence="2" id="KW-1185">Reference proteome</keyword>
<dbReference type="AlphaFoldDB" id="A0A6J1T760"/>
<evidence type="ECO:0000313" key="2">
    <source>
        <dbReference type="Proteomes" id="UP000504606"/>
    </source>
</evidence>
<gene>
    <name evidence="3" type="primary">LOC113213776</name>
</gene>
<dbReference type="KEGG" id="foc:113213776"/>
<dbReference type="GeneID" id="113213776"/>
<proteinExistence type="predicted"/>
<accession>A0A6J1T760</accession>
<dbReference type="RefSeq" id="XP_026288727.2">
    <property type="nucleotide sequence ID" value="XM_026432942.2"/>
</dbReference>
<organism evidence="2 3">
    <name type="scientific">Frankliniella occidentalis</name>
    <name type="common">Western flower thrips</name>
    <name type="synonym">Euthrips occidentalis</name>
    <dbReference type="NCBI Taxonomy" id="133901"/>
    <lineage>
        <taxon>Eukaryota</taxon>
        <taxon>Metazoa</taxon>
        <taxon>Ecdysozoa</taxon>
        <taxon>Arthropoda</taxon>
        <taxon>Hexapoda</taxon>
        <taxon>Insecta</taxon>
        <taxon>Pterygota</taxon>
        <taxon>Neoptera</taxon>
        <taxon>Paraneoptera</taxon>
        <taxon>Thysanoptera</taxon>
        <taxon>Terebrantia</taxon>
        <taxon>Thripoidea</taxon>
        <taxon>Thripidae</taxon>
        <taxon>Frankliniella</taxon>
    </lineage>
</organism>
<sequence>MSVMLAFQNMLTAAVREAVQKTPRRTTEERVEDSSQSKNVQVGRSLLVEKTAWNMARLAPSPGRMVGILLKEAFSRRRLIRSTYAGQVRNKVAKPALKKYQKMQDIHNFVLERFPHTSEGAFGSHVNSFLGEKAKLPPEQEYVNTSESEMEDN</sequence>
<evidence type="ECO:0000313" key="3">
    <source>
        <dbReference type="RefSeq" id="XP_026288727.2"/>
    </source>
</evidence>